<feature type="transmembrane region" description="Helical" evidence="2">
    <location>
        <begin position="524"/>
        <end position="546"/>
    </location>
</feature>
<evidence type="ECO:0000259" key="3">
    <source>
        <dbReference type="Pfam" id="PF18142"/>
    </source>
</evidence>
<dbReference type="OrthoDB" id="4472872at2759"/>
<dbReference type="PANTHER" id="PTHR38793">
    <property type="entry name" value="SLATT_FUNGAL DOMAIN-CONTAINING PROTEIN-RELATED"/>
    <property type="match status" value="1"/>
</dbReference>
<keyword evidence="2" id="KW-0812">Transmembrane</keyword>
<evidence type="ECO:0000256" key="1">
    <source>
        <dbReference type="SAM" id="MobiDB-lite"/>
    </source>
</evidence>
<evidence type="ECO:0000313" key="5">
    <source>
        <dbReference type="Proteomes" id="UP000281677"/>
    </source>
</evidence>
<protein>
    <recommendedName>
        <fullName evidence="3">SMODS and SLOG-associating 2TM effector domain-containing protein</fullName>
    </recommendedName>
</protein>
<feature type="compositionally biased region" description="Basic and acidic residues" evidence="1">
    <location>
        <begin position="140"/>
        <end position="160"/>
    </location>
</feature>
<feature type="compositionally biased region" description="Polar residues" evidence="1">
    <location>
        <begin position="17"/>
        <end position="28"/>
    </location>
</feature>
<feature type="compositionally biased region" description="Basic and acidic residues" evidence="1">
    <location>
        <begin position="646"/>
        <end position="674"/>
    </location>
</feature>
<keyword evidence="2" id="KW-0472">Membrane</keyword>
<comment type="caution">
    <text evidence="4">The sequence shown here is derived from an EMBL/GenBank/DDBJ whole genome shotgun (WGS) entry which is preliminary data.</text>
</comment>
<dbReference type="EMBL" id="QWIT01000150">
    <property type="protein sequence ID" value="RMZ29878.1"/>
    <property type="molecule type" value="Genomic_DNA"/>
</dbReference>
<feature type="domain" description="SMODS and SLOG-associating 2TM effector" evidence="3">
    <location>
        <begin position="484"/>
        <end position="608"/>
    </location>
</feature>
<feature type="compositionally biased region" description="Basic and acidic residues" evidence="1">
    <location>
        <begin position="607"/>
        <end position="637"/>
    </location>
</feature>
<dbReference type="VEuPathDB" id="FungiDB:BTJ68_06106"/>
<feature type="region of interest" description="Disordered" evidence="1">
    <location>
        <begin position="1"/>
        <end position="58"/>
    </location>
</feature>
<dbReference type="Pfam" id="PF18142">
    <property type="entry name" value="SLATT_fungal"/>
    <property type="match status" value="1"/>
</dbReference>
<evidence type="ECO:0000313" key="4">
    <source>
        <dbReference type="EMBL" id="RMZ29878.1"/>
    </source>
</evidence>
<sequence length="762" mass="85386">MDDTAESGTEKPGEPGPSTNPAGHQNASGPPRSAEEGDRADPVSKEDKDADEEDAQKRALEHLMLSLFKKSVTVRDDEERAQTADKLEELKAKWREHYQPVYVSDNAATASLRTDDLKYEQETRHQQPPTPRSAFPRNSAAKDDLKAYLDTAGREGDHQHQQPRASGSAPVGESKKAGSDPQHPGGVHESEKNTEPTTKDDLVRKAESAEARMHAAPRGSAERVQALNELLSAESELKEQEAKPVVFTEAMSLPIKKAQTEIFRPDVEQIGPKSAFTRTPKDGLESQQYGGIKSFLKTDTQQEEPAKHKMANSGDERGLDRQSSEAQQSGPGDGNSGSRSLKDSLNGLLSRSAQKNDQDAGDLEAGTMENTEKAKEKEYFDVHGRKRIFAPRRKDRIVDQVPRKVNYGPGAVSLPQPTYLDRQGRTELEVFQALVGVHFLSNAGAPIDWRAKTIEPTSVMSDIFLPSRAAANRHRNRGLYDRCISQDMKMRVMYSFSHYMISFLYLLQILVAATLTGLSSYSDTVGVAITTLGAINTVLAGILAWLNGQGMPVRYRRSRDQFREVVRAIEDAERMFSTIDYMDWPEGTRPTPLGERDKLFKMYEKARQDQEANYPDTHEDANKTEVANRTKDMEAKIEKHKKQKKAKDEELKKALAKLEKKQTPKSEDATKSQESEATAIDPNQDEDIPSRAELDEKLERLEIQQNWADSALHSLAMHRNNAKAEHEILKQEIKKMCAEKNVDEFSVWDKVKNKVKDSARRK</sequence>
<reference evidence="4 5" key="1">
    <citation type="journal article" date="2018" name="BMC Genomics">
        <title>Genomic evidence for intraspecific hybridization in a clonal and extremely halotolerant yeast.</title>
        <authorList>
            <person name="Gostincar C."/>
            <person name="Stajich J.E."/>
            <person name="Zupancic J."/>
            <person name="Zalar P."/>
            <person name="Gunde-Cimerman N."/>
        </authorList>
    </citation>
    <scope>NUCLEOTIDE SEQUENCE [LARGE SCALE GENOMIC DNA]</scope>
    <source>
        <strain evidence="4 5">EXF-120</strain>
    </source>
</reference>
<dbReference type="Proteomes" id="UP000281677">
    <property type="component" value="Unassembled WGS sequence"/>
</dbReference>
<organism evidence="4 5">
    <name type="scientific">Hortaea werneckii</name>
    <name type="common">Black yeast</name>
    <name type="synonym">Cladosporium werneckii</name>
    <dbReference type="NCBI Taxonomy" id="91943"/>
    <lineage>
        <taxon>Eukaryota</taxon>
        <taxon>Fungi</taxon>
        <taxon>Dikarya</taxon>
        <taxon>Ascomycota</taxon>
        <taxon>Pezizomycotina</taxon>
        <taxon>Dothideomycetes</taxon>
        <taxon>Dothideomycetidae</taxon>
        <taxon>Mycosphaerellales</taxon>
        <taxon>Teratosphaeriaceae</taxon>
        <taxon>Hortaea</taxon>
    </lineage>
</organism>
<feature type="compositionally biased region" description="Basic and acidic residues" evidence="1">
    <location>
        <begin position="314"/>
        <end position="323"/>
    </location>
</feature>
<name>A0A3M7IWI9_HORWE</name>
<feature type="region of interest" description="Disordered" evidence="1">
    <location>
        <begin position="91"/>
        <end position="221"/>
    </location>
</feature>
<dbReference type="PANTHER" id="PTHR38793:SF3">
    <property type="entry name" value="SMODS AND SLOG-ASSOCIATING 2TM EFFECTOR DOMAIN-CONTAINING PROTEIN"/>
    <property type="match status" value="1"/>
</dbReference>
<accession>A0A3M7IWI9</accession>
<gene>
    <name evidence="4" type="ORF">D0859_06047</name>
</gene>
<feature type="region of interest" description="Disordered" evidence="1">
    <location>
        <begin position="607"/>
        <end position="689"/>
    </location>
</feature>
<dbReference type="InterPro" id="IPR041622">
    <property type="entry name" value="SLATT_fungi"/>
</dbReference>
<feature type="region of interest" description="Disordered" evidence="1">
    <location>
        <begin position="262"/>
        <end position="377"/>
    </location>
</feature>
<dbReference type="NCBIfam" id="NF033635">
    <property type="entry name" value="SLATT_fungal"/>
    <property type="match status" value="1"/>
</dbReference>
<dbReference type="AlphaFoldDB" id="A0A3M7IWI9"/>
<proteinExistence type="predicted"/>
<evidence type="ECO:0000256" key="2">
    <source>
        <dbReference type="SAM" id="Phobius"/>
    </source>
</evidence>
<feature type="compositionally biased region" description="Basic and acidic residues" evidence="1">
    <location>
        <begin position="186"/>
        <end position="213"/>
    </location>
</feature>
<feature type="compositionally biased region" description="Basic and acidic residues" evidence="1">
    <location>
        <begin position="33"/>
        <end position="48"/>
    </location>
</feature>
<keyword evidence="2" id="KW-1133">Transmembrane helix</keyword>
<feature type="compositionally biased region" description="Basic and acidic residues" evidence="1">
    <location>
        <begin position="113"/>
        <end position="125"/>
    </location>
</feature>
<feature type="transmembrane region" description="Helical" evidence="2">
    <location>
        <begin position="496"/>
        <end position="518"/>
    </location>
</feature>